<feature type="compositionally biased region" description="Low complexity" evidence="1">
    <location>
        <begin position="85"/>
        <end position="99"/>
    </location>
</feature>
<keyword evidence="5" id="KW-1185">Reference proteome</keyword>
<feature type="region of interest" description="Disordered" evidence="1">
    <location>
        <begin position="221"/>
        <end position="260"/>
    </location>
</feature>
<dbReference type="Proteomes" id="UP000317648">
    <property type="component" value="Chromosome"/>
</dbReference>
<feature type="region of interest" description="Disordered" evidence="1">
    <location>
        <begin position="40"/>
        <end position="160"/>
    </location>
</feature>
<dbReference type="RefSeq" id="WP_145058134.1">
    <property type="nucleotide sequence ID" value="NZ_CP036433.1"/>
</dbReference>
<dbReference type="InterPro" id="IPR035445">
    <property type="entry name" value="GYF-like_dom_sf"/>
</dbReference>
<proteinExistence type="predicted"/>
<dbReference type="OrthoDB" id="292769at2"/>
<evidence type="ECO:0000313" key="4">
    <source>
        <dbReference type="EMBL" id="QDU98684.1"/>
    </source>
</evidence>
<dbReference type="AlphaFoldDB" id="A0A518E3M0"/>
<protein>
    <recommendedName>
        <fullName evidence="3">GYF domain-containing protein</fullName>
    </recommendedName>
</protein>
<reference evidence="4 5" key="1">
    <citation type="submission" date="2019-02" db="EMBL/GenBank/DDBJ databases">
        <title>Deep-cultivation of Planctomycetes and their phenomic and genomic characterization uncovers novel biology.</title>
        <authorList>
            <person name="Wiegand S."/>
            <person name="Jogler M."/>
            <person name="Boedeker C."/>
            <person name="Pinto D."/>
            <person name="Vollmers J."/>
            <person name="Rivas-Marin E."/>
            <person name="Kohn T."/>
            <person name="Peeters S.H."/>
            <person name="Heuer A."/>
            <person name="Rast P."/>
            <person name="Oberbeckmann S."/>
            <person name="Bunk B."/>
            <person name="Jeske O."/>
            <person name="Meyerdierks A."/>
            <person name="Storesund J.E."/>
            <person name="Kallscheuer N."/>
            <person name="Luecker S."/>
            <person name="Lage O.M."/>
            <person name="Pohl T."/>
            <person name="Merkel B.J."/>
            <person name="Hornburger P."/>
            <person name="Mueller R.-W."/>
            <person name="Bruemmer F."/>
            <person name="Labrenz M."/>
            <person name="Spormann A.M."/>
            <person name="Op den Camp H."/>
            <person name="Overmann J."/>
            <person name="Amann R."/>
            <person name="Jetten M.S.M."/>
            <person name="Mascher T."/>
            <person name="Medema M.H."/>
            <person name="Devos D.P."/>
            <person name="Kaster A.-K."/>
            <person name="Ovreas L."/>
            <person name="Rohde M."/>
            <person name="Galperin M.Y."/>
            <person name="Jogler C."/>
        </authorList>
    </citation>
    <scope>NUCLEOTIDE SEQUENCE [LARGE SCALE GENOMIC DNA]</scope>
    <source>
        <strain evidence="4 5">Pla85_3_4</strain>
    </source>
</reference>
<feature type="compositionally biased region" description="Low complexity" evidence="1">
    <location>
        <begin position="222"/>
        <end position="235"/>
    </location>
</feature>
<accession>A0A518E3M0</accession>
<name>A0A518E3M0_9BACT</name>
<dbReference type="Pfam" id="PF14237">
    <property type="entry name" value="GYF_2"/>
    <property type="match status" value="1"/>
</dbReference>
<dbReference type="SUPFAM" id="SSF55277">
    <property type="entry name" value="GYF domain"/>
    <property type="match status" value="1"/>
</dbReference>
<keyword evidence="2" id="KW-0472">Membrane</keyword>
<keyword evidence="2" id="KW-1133">Transmembrane helix</keyword>
<feature type="compositionally biased region" description="Low complexity" evidence="1">
    <location>
        <begin position="136"/>
        <end position="146"/>
    </location>
</feature>
<keyword evidence="2" id="KW-0812">Transmembrane</keyword>
<evidence type="ECO:0000256" key="1">
    <source>
        <dbReference type="SAM" id="MobiDB-lite"/>
    </source>
</evidence>
<feature type="compositionally biased region" description="Low complexity" evidence="1">
    <location>
        <begin position="106"/>
        <end position="128"/>
    </location>
</feature>
<evidence type="ECO:0000256" key="2">
    <source>
        <dbReference type="SAM" id="Phobius"/>
    </source>
</evidence>
<dbReference type="EMBL" id="CP036433">
    <property type="protein sequence ID" value="QDU98684.1"/>
    <property type="molecule type" value="Genomic_DNA"/>
</dbReference>
<organism evidence="4 5">
    <name type="scientific">Lignipirellula cremea</name>
    <dbReference type="NCBI Taxonomy" id="2528010"/>
    <lineage>
        <taxon>Bacteria</taxon>
        <taxon>Pseudomonadati</taxon>
        <taxon>Planctomycetota</taxon>
        <taxon>Planctomycetia</taxon>
        <taxon>Pirellulales</taxon>
        <taxon>Pirellulaceae</taxon>
        <taxon>Lignipirellula</taxon>
    </lineage>
</organism>
<evidence type="ECO:0000259" key="3">
    <source>
        <dbReference type="Pfam" id="PF14237"/>
    </source>
</evidence>
<sequence>MGIRFLCPNGHRLNVKTFLAGKRGLCPHCGEGVDIPLESQIESRKKKRSTAVGANGGSPPDEQDDDPDEAQSIPTLSPSRPLVLPQAADSTAPAAAQTPVLPKPTPATASKPAPASTPEATASSAAPAPSLPATPAPAFTPAASSTPAPPPSSPAAADPIDESPAAVWYVRPVSGGQFGPAVGEVMRKWIQEGRVSGDSLVWREGWEEWILAETIFPSLQESAPSTPSISVSPSPQGRPSTEVPHAEPRGASSFSPYRRPPNQSNSMRLAIVILLGVISLALLGVLAWVITSRSSAPAAPAPAAVRLHPTVPVLVRPA</sequence>
<dbReference type="InterPro" id="IPR025640">
    <property type="entry name" value="GYF_2"/>
</dbReference>
<evidence type="ECO:0000313" key="5">
    <source>
        <dbReference type="Proteomes" id="UP000317648"/>
    </source>
</evidence>
<feature type="transmembrane region" description="Helical" evidence="2">
    <location>
        <begin position="269"/>
        <end position="290"/>
    </location>
</feature>
<gene>
    <name evidence="4" type="ORF">Pla8534_65570</name>
</gene>
<feature type="domain" description="GYF" evidence="3">
    <location>
        <begin position="168"/>
        <end position="215"/>
    </location>
</feature>
<dbReference type="KEGG" id="lcre:Pla8534_65570"/>